<dbReference type="AlphaFoldDB" id="A0A0D8BAI4"/>
<reference evidence="2" key="1">
    <citation type="submission" date="2015-02" db="EMBL/GenBank/DDBJ databases">
        <title>Draft Genome of Frankia sp. CpI1-S.</title>
        <authorList>
            <person name="Oshone R.T."/>
            <person name="Ngom M."/>
            <person name="Ghodhbane-Gtari F."/>
            <person name="Gtari M."/>
            <person name="Morris K."/>
            <person name="Thomas K."/>
            <person name="Sen A."/>
            <person name="Tisa L.S."/>
        </authorList>
    </citation>
    <scope>NUCLEOTIDE SEQUENCE [LARGE SCALE GENOMIC DNA]</scope>
    <source>
        <strain evidence="2">CpI1-S</strain>
    </source>
</reference>
<proteinExistence type="predicted"/>
<comment type="caution">
    <text evidence="1">The sequence shown here is derived from an EMBL/GenBank/DDBJ whole genome shotgun (WGS) entry which is preliminary data.</text>
</comment>
<keyword evidence="2" id="KW-1185">Reference proteome</keyword>
<dbReference type="PATRIC" id="fig|1502723.3.peg.4140"/>
<reference evidence="1 2" key="2">
    <citation type="journal article" date="2016" name="Genome Announc.">
        <title>Permanent Draft Genome Sequences for Two Variants of Frankia sp. Strain CpI1, the First Frankia Strain Isolated from Root Nodules of Comptonia peregrina.</title>
        <authorList>
            <person name="Oshone R."/>
            <person name="Hurst S.G.IV."/>
            <person name="Abebe-Akele F."/>
            <person name="Simpson S."/>
            <person name="Morris K."/>
            <person name="Thomas W.K."/>
            <person name="Tisa L.S."/>
        </authorList>
    </citation>
    <scope>NUCLEOTIDE SEQUENCE [LARGE SCALE GENOMIC DNA]</scope>
    <source>
        <strain evidence="2">CpI1-S</strain>
    </source>
</reference>
<sequence length="84" mass="8908">MATITITITTRTATSGTTFVRSLTMTFIPGSVEQARERLDGMLLDTPADNQPNIHRHLSLPAPTGGSGTDCRLRVCGGGWYGTG</sequence>
<organism evidence="1 2">
    <name type="scientific">Frankia torreyi</name>
    <dbReference type="NCBI Taxonomy" id="1856"/>
    <lineage>
        <taxon>Bacteria</taxon>
        <taxon>Bacillati</taxon>
        <taxon>Actinomycetota</taxon>
        <taxon>Actinomycetes</taxon>
        <taxon>Frankiales</taxon>
        <taxon>Frankiaceae</taxon>
        <taxon>Frankia</taxon>
    </lineage>
</organism>
<gene>
    <name evidence="1" type="ORF">FF36_04407</name>
</gene>
<evidence type="ECO:0000313" key="2">
    <source>
        <dbReference type="Proteomes" id="UP000032545"/>
    </source>
</evidence>
<dbReference type="Proteomes" id="UP000032545">
    <property type="component" value="Unassembled WGS sequence"/>
</dbReference>
<protein>
    <submittedName>
        <fullName evidence="1">Uncharacterized protein</fullName>
    </submittedName>
</protein>
<dbReference type="EMBL" id="JYFN01000040">
    <property type="protein sequence ID" value="KJE21263.1"/>
    <property type="molecule type" value="Genomic_DNA"/>
</dbReference>
<evidence type="ECO:0000313" key="1">
    <source>
        <dbReference type="EMBL" id="KJE21263.1"/>
    </source>
</evidence>
<accession>A0A0D8BAI4</accession>
<name>A0A0D8BAI4_9ACTN</name>